<keyword evidence="7 8" id="KW-0472">Membrane</keyword>
<evidence type="ECO:0000256" key="4">
    <source>
        <dbReference type="ARBA" id="ARBA00022519"/>
    </source>
</evidence>
<comment type="caution">
    <text evidence="10">The sequence shown here is derived from an EMBL/GenBank/DDBJ whole genome shotgun (WGS) entry which is preliminary data.</text>
</comment>
<feature type="transmembrane region" description="Helical" evidence="8">
    <location>
        <begin position="212"/>
        <end position="235"/>
    </location>
</feature>
<dbReference type="GO" id="GO:0005886">
    <property type="term" value="C:plasma membrane"/>
    <property type="evidence" value="ECO:0007669"/>
    <property type="project" value="UniProtKB-SubCell"/>
</dbReference>
<dbReference type="GO" id="GO:0140359">
    <property type="term" value="F:ABC-type transporter activity"/>
    <property type="evidence" value="ECO:0007669"/>
    <property type="project" value="InterPro"/>
</dbReference>
<feature type="transmembrane region" description="Helical" evidence="8">
    <location>
        <begin position="242"/>
        <end position="259"/>
    </location>
</feature>
<dbReference type="PANTHER" id="PTHR30413:SF8">
    <property type="entry name" value="TRANSPORT PERMEASE PROTEIN"/>
    <property type="match status" value="1"/>
</dbReference>
<protein>
    <recommendedName>
        <fullName evidence="9">ABC transmembrane type-2 domain-containing protein</fullName>
    </recommendedName>
</protein>
<sequence>MGKFEIAASSEYPVYLDDEALAGKLCLAVKGTSFYWLAQYYWQFTGAVGLLLAVYILWMLCCEKNGRSSLGLRVVSSLYSYRFLLKQLVIRDFKTKYKRSSLGMIWSFLNPLLTMLVMYIVFSTLFKSSITNFPVYLLTGIVCWNLFSEVTSMSLSSITGNVSLIMKVYVPKYMYPFSRSVSSLVNFSLSFVPLFLVLIITRTSFTPAFLLLPYPIFCLFIFSLGMGLMLAALMVFFRDTQFLWSVISMLWMYLTPIFYDQSIIPDKLMVFYKMNPLYHITRIMRILLINGVSPEPKAYILCFIASFIPLVLGAILFKKTQDRFVLYL</sequence>
<gene>
    <name evidence="10" type="ORF">SDC9_130156</name>
</gene>
<evidence type="ECO:0000256" key="3">
    <source>
        <dbReference type="ARBA" id="ARBA00022475"/>
    </source>
</evidence>
<feature type="transmembrane region" description="Helical" evidence="8">
    <location>
        <begin position="182"/>
        <end position="200"/>
    </location>
</feature>
<evidence type="ECO:0000256" key="5">
    <source>
        <dbReference type="ARBA" id="ARBA00022692"/>
    </source>
</evidence>
<evidence type="ECO:0000256" key="6">
    <source>
        <dbReference type="ARBA" id="ARBA00022989"/>
    </source>
</evidence>
<feature type="transmembrane region" description="Helical" evidence="8">
    <location>
        <begin position="102"/>
        <end position="122"/>
    </location>
</feature>
<dbReference type="Pfam" id="PF01061">
    <property type="entry name" value="ABC2_membrane"/>
    <property type="match status" value="1"/>
</dbReference>
<comment type="subcellular location">
    <subcellularLocation>
        <location evidence="1">Cell inner membrane</location>
        <topology evidence="1">Multi-pass membrane protein</topology>
    </subcellularLocation>
</comment>
<dbReference type="InterPro" id="IPR013525">
    <property type="entry name" value="ABC2_TM"/>
</dbReference>
<keyword evidence="4" id="KW-0997">Cell inner membrane</keyword>
<feature type="transmembrane region" description="Helical" evidence="8">
    <location>
        <begin position="129"/>
        <end position="147"/>
    </location>
</feature>
<keyword evidence="6 8" id="KW-1133">Transmembrane helix</keyword>
<organism evidence="10">
    <name type="scientific">bioreactor metagenome</name>
    <dbReference type="NCBI Taxonomy" id="1076179"/>
    <lineage>
        <taxon>unclassified sequences</taxon>
        <taxon>metagenomes</taxon>
        <taxon>ecological metagenomes</taxon>
    </lineage>
</organism>
<reference evidence="10" key="1">
    <citation type="submission" date="2019-08" db="EMBL/GenBank/DDBJ databases">
        <authorList>
            <person name="Kucharzyk K."/>
            <person name="Murdoch R.W."/>
            <person name="Higgins S."/>
            <person name="Loffler F."/>
        </authorList>
    </citation>
    <scope>NUCLEOTIDE SEQUENCE</scope>
</reference>
<evidence type="ECO:0000259" key="9">
    <source>
        <dbReference type="PROSITE" id="PS51012"/>
    </source>
</evidence>
<keyword evidence="2" id="KW-0813">Transport</keyword>
<name>A0A645D1V0_9ZZZZ</name>
<dbReference type="GO" id="GO:0015920">
    <property type="term" value="P:lipopolysaccharide transport"/>
    <property type="evidence" value="ECO:0007669"/>
    <property type="project" value="TreeGrafter"/>
</dbReference>
<evidence type="ECO:0000313" key="10">
    <source>
        <dbReference type="EMBL" id="MPM83093.1"/>
    </source>
</evidence>
<dbReference type="EMBL" id="VSSQ01031980">
    <property type="protein sequence ID" value="MPM83093.1"/>
    <property type="molecule type" value="Genomic_DNA"/>
</dbReference>
<evidence type="ECO:0000256" key="8">
    <source>
        <dbReference type="SAM" id="Phobius"/>
    </source>
</evidence>
<keyword evidence="5 8" id="KW-0812">Transmembrane</keyword>
<dbReference type="AlphaFoldDB" id="A0A645D1V0"/>
<dbReference type="InterPro" id="IPR047817">
    <property type="entry name" value="ABC2_TM_bact-type"/>
</dbReference>
<keyword evidence="3" id="KW-1003">Cell membrane</keyword>
<evidence type="ECO:0000256" key="1">
    <source>
        <dbReference type="ARBA" id="ARBA00004429"/>
    </source>
</evidence>
<dbReference type="PANTHER" id="PTHR30413">
    <property type="entry name" value="INNER MEMBRANE TRANSPORT PERMEASE"/>
    <property type="match status" value="1"/>
</dbReference>
<feature type="domain" description="ABC transmembrane type-2" evidence="9">
    <location>
        <begin position="102"/>
        <end position="320"/>
    </location>
</feature>
<proteinExistence type="predicted"/>
<feature type="transmembrane region" description="Helical" evidence="8">
    <location>
        <begin position="40"/>
        <end position="58"/>
    </location>
</feature>
<feature type="transmembrane region" description="Helical" evidence="8">
    <location>
        <begin position="298"/>
        <end position="317"/>
    </location>
</feature>
<dbReference type="PROSITE" id="PS51012">
    <property type="entry name" value="ABC_TM2"/>
    <property type="match status" value="1"/>
</dbReference>
<evidence type="ECO:0000256" key="2">
    <source>
        <dbReference type="ARBA" id="ARBA00022448"/>
    </source>
</evidence>
<accession>A0A645D1V0</accession>
<evidence type="ECO:0000256" key="7">
    <source>
        <dbReference type="ARBA" id="ARBA00023136"/>
    </source>
</evidence>